<sequence precursor="true">MKLLLICSVICCFYSVIFVDAKPYPRDNGVRWYVPWSWFGGSETVEEEPSLPEIPNVESKLVEIAQTILDLVKTVPGLESLAELGKNGVNRARELWQKLLSYLNTFNEQNMNLITNIIESGNQRISSITNFGLGTAKGVANQGNDIVQTSITAAEGLTEQAIGGINSISSFGNSFTEALKKVKTLLNDIRRMMSSDEFED</sequence>
<dbReference type="AlphaFoldDB" id="Q7YSZ0"/>
<keyword evidence="1" id="KW-0732">Signal</keyword>
<dbReference type="HOGENOM" id="CLU_115569_0_0_1"/>
<dbReference type="EMBL" id="AY340272">
    <property type="protein sequence ID" value="AAQ20837.1"/>
    <property type="molecule type" value="mRNA"/>
</dbReference>
<feature type="signal peptide" evidence="1">
    <location>
        <begin position="1"/>
        <end position="21"/>
    </location>
</feature>
<dbReference type="VEuPathDB" id="VectorBase:RPRC001462"/>
<evidence type="ECO:0000256" key="1">
    <source>
        <dbReference type="SAM" id="SignalP"/>
    </source>
</evidence>
<protein>
    <submittedName>
        <fullName evidence="2">Salivary protein MYS3</fullName>
    </submittedName>
</protein>
<reference evidence="2" key="2">
    <citation type="journal article" date="2004" name="Insect Biochem. Mol. Biol.">
        <title>Exploring the sialome of the blood-sucking bug Rhodnius prolixus.</title>
        <authorList>
            <person name="Ribeiro J.M."/>
            <person name="Andersen J."/>
            <person name="Silva-Neto M.A."/>
            <person name="Pham V.M."/>
            <person name="Garfield M.K."/>
            <person name="Valenzuela J.G."/>
        </authorList>
    </citation>
    <scope>NUCLEOTIDE SEQUENCE</scope>
    <source>
        <tissue evidence="2">Salivary glands</tissue>
    </source>
</reference>
<name>Q7YSZ0_RHOPR</name>
<evidence type="ECO:0000313" key="2">
    <source>
        <dbReference type="EMBL" id="AAQ20837.1"/>
    </source>
</evidence>
<proteinExistence type="evidence at transcript level"/>
<dbReference type="GeneID" id="141453040"/>
<feature type="chain" id="PRO_5004294906" evidence="1">
    <location>
        <begin position="22"/>
        <end position="200"/>
    </location>
</feature>
<accession>Q7YSZ0</accession>
<reference evidence="2" key="1">
    <citation type="submission" date="2003-07" db="EMBL/GenBank/DDBJ databases">
        <authorList>
            <person name="Duvall M.R."/>
        </authorList>
    </citation>
    <scope>NUCLEOTIDE SEQUENCE</scope>
    <source>
        <tissue evidence="2">Salivary glands</tissue>
    </source>
</reference>
<organism evidence="2">
    <name type="scientific">Rhodnius prolixus</name>
    <name type="common">Triatomid bug</name>
    <dbReference type="NCBI Taxonomy" id="13249"/>
    <lineage>
        <taxon>Eukaryota</taxon>
        <taxon>Metazoa</taxon>
        <taxon>Ecdysozoa</taxon>
        <taxon>Arthropoda</taxon>
        <taxon>Hexapoda</taxon>
        <taxon>Insecta</taxon>
        <taxon>Pterygota</taxon>
        <taxon>Neoptera</taxon>
        <taxon>Paraneoptera</taxon>
        <taxon>Hemiptera</taxon>
        <taxon>Heteroptera</taxon>
        <taxon>Panheteroptera</taxon>
        <taxon>Cimicomorpha</taxon>
        <taxon>Reduviidae</taxon>
        <taxon>Triatominae</taxon>
        <taxon>Rhodnius</taxon>
    </lineage>
</organism>
<dbReference type="RefSeq" id="XP_073981858.1">
    <property type="nucleotide sequence ID" value="XM_074125757.1"/>
</dbReference>